<evidence type="ECO:0000256" key="15">
    <source>
        <dbReference type="ARBA" id="ARBA00023288"/>
    </source>
</evidence>
<keyword evidence="5" id="KW-1003">Cell membrane</keyword>
<keyword evidence="8" id="KW-0519">Myristate</keyword>
<feature type="domain" description="EF-hand" evidence="17">
    <location>
        <begin position="145"/>
        <end position="180"/>
    </location>
</feature>
<evidence type="ECO:0000256" key="7">
    <source>
        <dbReference type="ARBA" id="ARBA00022553"/>
    </source>
</evidence>
<dbReference type="GO" id="GO:0005737">
    <property type="term" value="C:cytoplasm"/>
    <property type="evidence" value="ECO:0007669"/>
    <property type="project" value="UniProtKB-SubCell"/>
</dbReference>
<evidence type="ECO:0000256" key="13">
    <source>
        <dbReference type="ARBA" id="ARBA00023136"/>
    </source>
</evidence>
<keyword evidence="12" id="KW-0653">Protein transport</keyword>
<reference evidence="18" key="1">
    <citation type="journal article" date="2020" name="bioRxiv">
        <title>Chromosome-level reference genome of the European wasp spider Argiope bruennichi: a resource for studies on range expansion and evolutionary adaptation.</title>
        <authorList>
            <person name="Sheffer M.M."/>
            <person name="Hoppe A."/>
            <person name="Krehenwinkel H."/>
            <person name="Uhl G."/>
            <person name="Kuss A.W."/>
            <person name="Jensen L."/>
            <person name="Jensen C."/>
            <person name="Gillespie R.G."/>
            <person name="Hoff K.J."/>
            <person name="Prost S."/>
        </authorList>
    </citation>
    <scope>NUCLEOTIDE SEQUENCE</scope>
</reference>
<dbReference type="SUPFAM" id="SSF47473">
    <property type="entry name" value="EF-hand"/>
    <property type="match status" value="1"/>
</dbReference>
<evidence type="ECO:0000256" key="6">
    <source>
        <dbReference type="ARBA" id="ARBA00022490"/>
    </source>
</evidence>
<dbReference type="CDD" id="cd00051">
    <property type="entry name" value="EFh"/>
    <property type="match status" value="1"/>
</dbReference>
<organism evidence="18 19">
    <name type="scientific">Argiope bruennichi</name>
    <name type="common">Wasp spider</name>
    <name type="synonym">Aranea bruennichi</name>
    <dbReference type="NCBI Taxonomy" id="94029"/>
    <lineage>
        <taxon>Eukaryota</taxon>
        <taxon>Metazoa</taxon>
        <taxon>Ecdysozoa</taxon>
        <taxon>Arthropoda</taxon>
        <taxon>Chelicerata</taxon>
        <taxon>Arachnida</taxon>
        <taxon>Araneae</taxon>
        <taxon>Araneomorphae</taxon>
        <taxon>Entelegynae</taxon>
        <taxon>Araneoidea</taxon>
        <taxon>Araneidae</taxon>
        <taxon>Argiope</taxon>
    </lineage>
</organism>
<evidence type="ECO:0000256" key="11">
    <source>
        <dbReference type="ARBA" id="ARBA00022837"/>
    </source>
</evidence>
<dbReference type="GO" id="GO:0015031">
    <property type="term" value="P:protein transport"/>
    <property type="evidence" value="ECO:0007669"/>
    <property type="project" value="UniProtKB-KW"/>
</dbReference>
<keyword evidence="9" id="KW-0479">Metal-binding</keyword>
<dbReference type="PROSITE" id="PS50222">
    <property type="entry name" value="EF_HAND_2"/>
    <property type="match status" value="3"/>
</dbReference>
<dbReference type="InterPro" id="IPR013857">
    <property type="entry name" value="NADH-UbQ_OxRdtase-assoc_prot30"/>
</dbReference>
<evidence type="ECO:0000256" key="14">
    <source>
        <dbReference type="ARBA" id="ARBA00023242"/>
    </source>
</evidence>
<dbReference type="InterPro" id="IPR008979">
    <property type="entry name" value="Galactose-bd-like_sf"/>
</dbReference>
<keyword evidence="10" id="KW-0677">Repeat</keyword>
<reference evidence="18" key="2">
    <citation type="submission" date="2020-06" db="EMBL/GenBank/DDBJ databases">
        <authorList>
            <person name="Sheffer M."/>
        </authorList>
    </citation>
    <scope>NUCLEOTIDE SEQUENCE</scope>
</reference>
<dbReference type="GO" id="GO:0005886">
    <property type="term" value="C:plasma membrane"/>
    <property type="evidence" value="ECO:0007669"/>
    <property type="project" value="UniProtKB-SubCell"/>
</dbReference>
<evidence type="ECO:0000259" key="17">
    <source>
        <dbReference type="PROSITE" id="PS50222"/>
    </source>
</evidence>
<comment type="similarity">
    <text evidence="16">Belongs to the calcineurin regulatory subunit family. CHP subfamily.</text>
</comment>
<evidence type="ECO:0000256" key="4">
    <source>
        <dbReference type="ARBA" id="ARBA00022448"/>
    </source>
</evidence>
<feature type="domain" description="EF-hand" evidence="17">
    <location>
        <begin position="26"/>
        <end position="61"/>
    </location>
</feature>
<evidence type="ECO:0000256" key="5">
    <source>
        <dbReference type="ARBA" id="ARBA00022475"/>
    </source>
</evidence>
<evidence type="ECO:0000256" key="9">
    <source>
        <dbReference type="ARBA" id="ARBA00022723"/>
    </source>
</evidence>
<protein>
    <submittedName>
        <fullName evidence="18">Calcineurin B homologous protein 1 like protein</fullName>
    </submittedName>
</protein>
<keyword evidence="19" id="KW-1185">Reference proteome</keyword>
<proteinExistence type="inferred from homology"/>
<dbReference type="InterPro" id="IPR051875">
    <property type="entry name" value="Calcineurin_B_homologous"/>
</dbReference>
<dbReference type="EMBL" id="JABXBU010002072">
    <property type="protein sequence ID" value="KAF8778287.1"/>
    <property type="molecule type" value="Genomic_DNA"/>
</dbReference>
<keyword evidence="13" id="KW-0472">Membrane</keyword>
<dbReference type="SMART" id="SM00054">
    <property type="entry name" value="EFh"/>
    <property type="match status" value="2"/>
</dbReference>
<keyword evidence="6" id="KW-0963">Cytoplasm</keyword>
<evidence type="ECO:0000256" key="1">
    <source>
        <dbReference type="ARBA" id="ARBA00004123"/>
    </source>
</evidence>
<dbReference type="GO" id="GO:0005634">
    <property type="term" value="C:nucleus"/>
    <property type="evidence" value="ECO:0007669"/>
    <property type="project" value="UniProtKB-SubCell"/>
</dbReference>
<keyword evidence="4" id="KW-0813">Transport</keyword>
<evidence type="ECO:0000256" key="3">
    <source>
        <dbReference type="ARBA" id="ARBA00004496"/>
    </source>
</evidence>
<dbReference type="PANTHER" id="PTHR46002">
    <property type="entry name" value="EG:114D9.1 PROTEIN-RELATED"/>
    <property type="match status" value="1"/>
</dbReference>
<dbReference type="GO" id="GO:0005509">
    <property type="term" value="F:calcium ion binding"/>
    <property type="evidence" value="ECO:0007669"/>
    <property type="project" value="InterPro"/>
</dbReference>
<dbReference type="AlphaFoldDB" id="A0A8T0ERC3"/>
<keyword evidence="14" id="KW-0539">Nucleus</keyword>
<dbReference type="InterPro" id="IPR011992">
    <property type="entry name" value="EF-hand-dom_pair"/>
</dbReference>
<accession>A0A8T0ERC3</accession>
<gene>
    <name evidence="18" type="ORF">HNY73_015022</name>
</gene>
<evidence type="ECO:0000256" key="8">
    <source>
        <dbReference type="ARBA" id="ARBA00022707"/>
    </source>
</evidence>
<evidence type="ECO:0000256" key="12">
    <source>
        <dbReference type="ARBA" id="ARBA00022927"/>
    </source>
</evidence>
<dbReference type="PROSITE" id="PS00018">
    <property type="entry name" value="EF_HAND_1"/>
    <property type="match status" value="2"/>
</dbReference>
<dbReference type="Pfam" id="PF08547">
    <property type="entry name" value="CIA30"/>
    <property type="match status" value="1"/>
</dbReference>
<feature type="domain" description="EF-hand" evidence="17">
    <location>
        <begin position="104"/>
        <end position="139"/>
    </location>
</feature>
<dbReference type="Pfam" id="PF13499">
    <property type="entry name" value="EF-hand_7"/>
    <property type="match status" value="1"/>
</dbReference>
<evidence type="ECO:0000313" key="18">
    <source>
        <dbReference type="EMBL" id="KAF8778287.1"/>
    </source>
</evidence>
<name>A0A8T0ERC3_ARGBR</name>
<keyword evidence="11" id="KW-0106">Calcium</keyword>
<comment type="subcellular location">
    <subcellularLocation>
        <location evidence="2">Cell membrane</location>
    </subcellularLocation>
    <subcellularLocation>
        <location evidence="3">Cytoplasm</location>
    </subcellularLocation>
    <subcellularLocation>
        <location evidence="1">Nucleus</location>
    </subcellularLocation>
</comment>
<dbReference type="InterPro" id="IPR018247">
    <property type="entry name" value="EF_Hand_1_Ca_BS"/>
</dbReference>
<evidence type="ECO:0000313" key="19">
    <source>
        <dbReference type="Proteomes" id="UP000807504"/>
    </source>
</evidence>
<sequence>MGNKSSLMLQPEEIAEIHQETGFSPSQIERLYSRFTNLDKTDNGTLSREDFLRIPELAINPLGDRIVHAFFNEAYDDRINFRQFMRVLSRFRPVKKNKENKLNSREEKLRFAFKMYDLDDDNKISRDELLAVLHMMVGANISEEQLANIADRTILEADHDGDHMISFEEFCSTLERTDKTASYVHFIFRSYKKHWTEHIRDGAKIFVGECKLFWEETKEHFRNDPRIYQDGDTEVVFRFDSKDCLEKWRVGSDKINKEGFSECNFFINDKGKGVFHGTIDTTPPKDGRNRFAGYCGIKSVRKTKSFLRDDWYDWNAFTHLEMRVKGDGRNYMINLNMGMYFDVTWFDMYSYVLHTHGGPYWQLVRIPFSKFFLTYKGRTQDKQDPMPRNKVNSIGITAAAVSGPFHLEIDYIGVYRDMSHTEETAYEMYNMPMQIVTA</sequence>
<dbReference type="Proteomes" id="UP000807504">
    <property type="component" value="Unassembled WGS sequence"/>
</dbReference>
<dbReference type="InterPro" id="IPR002048">
    <property type="entry name" value="EF_hand_dom"/>
</dbReference>
<keyword evidence="7" id="KW-0597">Phosphoprotein</keyword>
<keyword evidence="15" id="KW-0449">Lipoprotein</keyword>
<comment type="caution">
    <text evidence="18">The sequence shown here is derived from an EMBL/GenBank/DDBJ whole genome shotgun (WGS) entry which is preliminary data.</text>
</comment>
<evidence type="ECO:0000256" key="2">
    <source>
        <dbReference type="ARBA" id="ARBA00004236"/>
    </source>
</evidence>
<dbReference type="Gene3D" id="1.10.238.10">
    <property type="entry name" value="EF-hand"/>
    <property type="match status" value="1"/>
</dbReference>
<evidence type="ECO:0000256" key="16">
    <source>
        <dbReference type="ARBA" id="ARBA00038164"/>
    </source>
</evidence>
<dbReference type="SUPFAM" id="SSF49785">
    <property type="entry name" value="Galactose-binding domain-like"/>
    <property type="match status" value="1"/>
</dbReference>
<evidence type="ECO:0000256" key="10">
    <source>
        <dbReference type="ARBA" id="ARBA00022737"/>
    </source>
</evidence>